<feature type="transmembrane region" description="Helical" evidence="6">
    <location>
        <begin position="12"/>
        <end position="34"/>
    </location>
</feature>
<accession>A0A175W625</accession>
<keyword evidence="8" id="KW-1185">Reference proteome</keyword>
<sequence>MLGVTYLAEYAGELTFMAMSGQIWMLPFLIYLNIVDTGNLNRWVVYAVTTLLLSYPNAHPIQVGWNSRNSNAVRSRTVSAACYNMFVQASVVIASNIYRADDAPLYKRGNRQLLAILCMNIVLYCLVKAYYVFRNRQRDKKWNAMTAEERLNFLATTTDQGNKRLDFRFQH</sequence>
<feature type="transmembrane region" description="Helical" evidence="6">
    <location>
        <begin position="78"/>
        <end position="98"/>
    </location>
</feature>
<comment type="subcellular location">
    <subcellularLocation>
        <location evidence="1">Membrane</location>
        <topology evidence="1">Multi-pass membrane protein</topology>
    </subcellularLocation>
</comment>
<evidence type="ECO:0000313" key="8">
    <source>
        <dbReference type="Proteomes" id="UP000078237"/>
    </source>
</evidence>
<keyword evidence="4 6" id="KW-1133">Transmembrane helix</keyword>
<comment type="caution">
    <text evidence="7">The sequence shown here is derived from an EMBL/GenBank/DDBJ whole genome shotgun (WGS) entry which is preliminary data.</text>
</comment>
<keyword evidence="5 6" id="KW-0472">Membrane</keyword>
<organism evidence="7 8">
    <name type="scientific">Madurella mycetomatis</name>
    <dbReference type="NCBI Taxonomy" id="100816"/>
    <lineage>
        <taxon>Eukaryota</taxon>
        <taxon>Fungi</taxon>
        <taxon>Dikarya</taxon>
        <taxon>Ascomycota</taxon>
        <taxon>Pezizomycotina</taxon>
        <taxon>Sordariomycetes</taxon>
        <taxon>Sordariomycetidae</taxon>
        <taxon>Sordariales</taxon>
        <taxon>Sordariales incertae sedis</taxon>
        <taxon>Madurella</taxon>
    </lineage>
</organism>
<name>A0A175W625_9PEZI</name>
<dbReference type="VEuPathDB" id="FungiDB:MMYC01_205631"/>
<dbReference type="AlphaFoldDB" id="A0A175W625"/>
<proteinExistence type="predicted"/>
<dbReference type="GO" id="GO:0022857">
    <property type="term" value="F:transmembrane transporter activity"/>
    <property type="evidence" value="ECO:0007669"/>
    <property type="project" value="TreeGrafter"/>
</dbReference>
<reference evidence="7 8" key="1">
    <citation type="journal article" date="2016" name="Genome Announc.">
        <title>Genome Sequence of Madurella mycetomatis mm55, Isolated from a Human Mycetoma Case in Sudan.</title>
        <authorList>
            <person name="Smit S."/>
            <person name="Derks M.F."/>
            <person name="Bervoets S."/>
            <person name="Fahal A."/>
            <person name="van Leeuwen W."/>
            <person name="van Belkum A."/>
            <person name="van de Sande W.W."/>
        </authorList>
    </citation>
    <scope>NUCLEOTIDE SEQUENCE [LARGE SCALE GENOMIC DNA]</scope>
    <source>
        <strain evidence="8">mm55</strain>
    </source>
</reference>
<dbReference type="PANTHER" id="PTHR43791:SF65">
    <property type="entry name" value="MAJOR FACILITATOR SUPERFAMILY (MFS) PROFILE DOMAIN-CONTAINING PROTEIN-RELATED"/>
    <property type="match status" value="1"/>
</dbReference>
<dbReference type="OrthoDB" id="5216199at2759"/>
<gene>
    <name evidence="7" type="ORF">MMYC01_205631</name>
</gene>
<evidence type="ECO:0000256" key="2">
    <source>
        <dbReference type="ARBA" id="ARBA00022448"/>
    </source>
</evidence>
<evidence type="ECO:0000256" key="6">
    <source>
        <dbReference type="SAM" id="Phobius"/>
    </source>
</evidence>
<dbReference type="PANTHER" id="PTHR43791">
    <property type="entry name" value="PERMEASE-RELATED"/>
    <property type="match status" value="1"/>
</dbReference>
<keyword evidence="3 6" id="KW-0812">Transmembrane</keyword>
<dbReference type="Proteomes" id="UP000078237">
    <property type="component" value="Unassembled WGS sequence"/>
</dbReference>
<feature type="transmembrane region" description="Helical" evidence="6">
    <location>
        <begin position="113"/>
        <end position="133"/>
    </location>
</feature>
<keyword evidence="2" id="KW-0813">Transport</keyword>
<evidence type="ECO:0000256" key="4">
    <source>
        <dbReference type="ARBA" id="ARBA00022989"/>
    </source>
</evidence>
<evidence type="ECO:0000256" key="3">
    <source>
        <dbReference type="ARBA" id="ARBA00022692"/>
    </source>
</evidence>
<evidence type="ECO:0000256" key="5">
    <source>
        <dbReference type="ARBA" id="ARBA00023136"/>
    </source>
</evidence>
<protein>
    <recommendedName>
        <fullName evidence="9">Allantoate permease</fullName>
    </recommendedName>
</protein>
<evidence type="ECO:0008006" key="9">
    <source>
        <dbReference type="Google" id="ProtNLM"/>
    </source>
</evidence>
<evidence type="ECO:0000313" key="7">
    <source>
        <dbReference type="EMBL" id="KXX79218.1"/>
    </source>
</evidence>
<dbReference type="GO" id="GO:0016020">
    <property type="term" value="C:membrane"/>
    <property type="evidence" value="ECO:0007669"/>
    <property type="project" value="UniProtKB-SubCell"/>
</dbReference>
<dbReference type="EMBL" id="LCTW02000093">
    <property type="protein sequence ID" value="KXX79218.1"/>
    <property type="molecule type" value="Genomic_DNA"/>
</dbReference>
<evidence type="ECO:0000256" key="1">
    <source>
        <dbReference type="ARBA" id="ARBA00004141"/>
    </source>
</evidence>